<organism evidence="1 2">
    <name type="scientific">Elasticomyces elasticus</name>
    <dbReference type="NCBI Taxonomy" id="574655"/>
    <lineage>
        <taxon>Eukaryota</taxon>
        <taxon>Fungi</taxon>
        <taxon>Dikarya</taxon>
        <taxon>Ascomycota</taxon>
        <taxon>Pezizomycotina</taxon>
        <taxon>Dothideomycetes</taxon>
        <taxon>Dothideomycetidae</taxon>
        <taxon>Mycosphaerellales</taxon>
        <taxon>Teratosphaeriaceae</taxon>
        <taxon>Elasticomyces</taxon>
    </lineage>
</organism>
<evidence type="ECO:0000313" key="2">
    <source>
        <dbReference type="Proteomes" id="UP001310594"/>
    </source>
</evidence>
<protein>
    <submittedName>
        <fullName evidence="1">Uncharacterized protein</fullName>
    </submittedName>
</protein>
<gene>
    <name evidence="1" type="ORF">LTR97_012144</name>
</gene>
<sequence>MREIFNGPQALYFEKISLHTFACTTAFRIAFAIATMHLPSITLDASVQLPEEDTCLPIAPNQRAAIARILSKIDCFCAYKRVEVIEIIINSVLYLGNPVSRSTSIRDEKILRSLMQMIHSLDTGADTALRSGIVNTHHHAQKPPKSHLLALPPELRTKIFEFSLTEANCIDVTDQGLKPPGLLAVSTQVRDEAITIYYSTNRFRLVLLDYNPDPLMPFCLRYKKYFVPAKGYDHHNPDVGVLSARVEGQPNWQNLERWCRLVYSGQMGWHLISMDNPTPESVAIVAVFLVLANMARAKAPGTAAAGAMEGLGMLLDIIDSRWAQ</sequence>
<accession>A0AAN7W2F3</accession>
<reference evidence="1" key="1">
    <citation type="submission" date="2023-08" db="EMBL/GenBank/DDBJ databases">
        <title>Black Yeasts Isolated from many extreme environments.</title>
        <authorList>
            <person name="Coleine C."/>
            <person name="Stajich J.E."/>
            <person name="Selbmann L."/>
        </authorList>
    </citation>
    <scope>NUCLEOTIDE SEQUENCE</scope>
    <source>
        <strain evidence="1">CCFEE 5810</strain>
    </source>
</reference>
<proteinExistence type="predicted"/>
<dbReference type="Proteomes" id="UP001310594">
    <property type="component" value="Unassembled WGS sequence"/>
</dbReference>
<evidence type="ECO:0000313" key="1">
    <source>
        <dbReference type="EMBL" id="KAK5690590.1"/>
    </source>
</evidence>
<comment type="caution">
    <text evidence="1">The sequence shown here is derived from an EMBL/GenBank/DDBJ whole genome shotgun (WGS) entry which is preliminary data.</text>
</comment>
<name>A0AAN7W2F3_9PEZI</name>
<dbReference type="EMBL" id="JAVRQU010000024">
    <property type="protein sequence ID" value="KAK5690590.1"/>
    <property type="molecule type" value="Genomic_DNA"/>
</dbReference>
<dbReference type="AlphaFoldDB" id="A0AAN7W2F3"/>